<sequence>MIHSKGFFAAFLICLLFTWATTEVHAQTNKVARITLEDGKKYTNSTFIKVSFELVKPSTKGFIDQMQLSEDPSFAKAKWHPFKMDGISYQVTGGDGLKKIHLRFKDKAGNVSPSDYATVVIDRQSPVGSLKINDGNEYTNDHQGRVILQLESSEASRIYLSNHDNPLSVKPMAMEKVMRWNLDANSDGIKSVYAILEDRAGNRSELLKASIQLDRQAPTGGELIINDGQEVTNDQEVRLKIKAMDLDMIRLVDHEVAEVLKFKPSSSGYMELDWKLKGEDGLKKIAVFFMDKAKNRTTSPVVAEIKLDRKGPEVVTFKINGGERYASSPKGQVDLGIVVKEPSNVKHLEISNDAMFAVSNTFPYQAKIPWELEASEDGVKTVYVRLTDLLGNVSDVYQTKIFLKRTYPKGLRIQVQKGEEYIAKREVSVHMKAIDAKFMQVSESPSFNNSAEWLPYETRTLLTLSAEDGPKTVFARFKDEVGNVSEPISTKVILDQTPPEGSLVVNGGEPFVTAKDKVTALNITAGADAQAMRISNINDFTRSPWRPVLEEVRPWILAGDDGLKNVYLQLRDKAGNISETIVGSVTLDRSKPTKVVFRLNDGSKWHNSMEPKVKVSLEVEGAHEMMLSNDETFAGAKWQPYKSEVYYTLPKGEGMKMVYAKFRNKAKITTDPVYARIMRDTKAPVIQEVKVNNDVFYVTARDRRIPVEVKADGANFVCISGQALTQSELEDRSVWKNYEPLSSWTLSDAEGEQEIYVYCRDYAGNISKPVQKKVSLVTTQVEVASFKINNGQKYTNKEDKAVELNFDVKEADEMMISNWEHFANAKWEPFQSTKTIKLDGGDGVKTVFAKFRNKAKVETPSYFGRIILDREAPVQCRVQLNNDSTFTTHPERKVKVKLRALGAKYMMVSEHKSFDNAKWEPYNSRMVYQFKGPDGEKTLYAKFKDEPGNESAIVSASIYSDVTPPEGVNFVINNGAKYTNDSKKSVVLKIQANKARQMMIDYSPSFSKGKWEPYREEKKIELPGGDGEKVLYIKFRDEAGNESKLMTSKILLKRSFN</sequence>
<organism evidence="2 3">
    <name type="scientific">Persicobacter psychrovividus</name>
    <dbReference type="NCBI Taxonomy" id="387638"/>
    <lineage>
        <taxon>Bacteria</taxon>
        <taxon>Pseudomonadati</taxon>
        <taxon>Bacteroidota</taxon>
        <taxon>Cytophagia</taxon>
        <taxon>Cytophagales</taxon>
        <taxon>Persicobacteraceae</taxon>
        <taxon>Persicobacter</taxon>
    </lineage>
</organism>
<dbReference type="Proteomes" id="UP001354989">
    <property type="component" value="Chromosome"/>
</dbReference>
<feature type="chain" id="PRO_5045314009" description="Ig-like domain-containing protein" evidence="1">
    <location>
        <begin position="27"/>
        <end position="1057"/>
    </location>
</feature>
<protein>
    <recommendedName>
        <fullName evidence="4">Ig-like domain-containing protein</fullName>
    </recommendedName>
</protein>
<feature type="signal peptide" evidence="1">
    <location>
        <begin position="1"/>
        <end position="26"/>
    </location>
</feature>
<evidence type="ECO:0008006" key="4">
    <source>
        <dbReference type="Google" id="ProtNLM"/>
    </source>
</evidence>
<keyword evidence="3" id="KW-1185">Reference proteome</keyword>
<dbReference type="EMBL" id="AP025292">
    <property type="protein sequence ID" value="BDC98417.1"/>
    <property type="molecule type" value="Genomic_DNA"/>
</dbReference>
<accession>A0ABM7VBW4</accession>
<reference evidence="2 3" key="1">
    <citation type="submission" date="2021-12" db="EMBL/GenBank/DDBJ databases">
        <title>Genome sequencing of bacteria with rrn-lacking chromosome and rrn-plasmid.</title>
        <authorList>
            <person name="Anda M."/>
            <person name="Iwasaki W."/>
        </authorList>
    </citation>
    <scope>NUCLEOTIDE SEQUENCE [LARGE SCALE GENOMIC DNA]</scope>
    <source>
        <strain evidence="2 3">NBRC 101262</strain>
    </source>
</reference>
<evidence type="ECO:0000313" key="2">
    <source>
        <dbReference type="EMBL" id="BDC98417.1"/>
    </source>
</evidence>
<dbReference type="RefSeq" id="WP_332921068.1">
    <property type="nucleotide sequence ID" value="NZ_AP025292.1"/>
</dbReference>
<evidence type="ECO:0000256" key="1">
    <source>
        <dbReference type="SAM" id="SignalP"/>
    </source>
</evidence>
<gene>
    <name evidence="2" type="ORF">PEPS_06980</name>
</gene>
<proteinExistence type="predicted"/>
<name>A0ABM7VBW4_9BACT</name>
<evidence type="ECO:0000313" key="3">
    <source>
        <dbReference type="Proteomes" id="UP001354989"/>
    </source>
</evidence>
<keyword evidence="1" id="KW-0732">Signal</keyword>